<evidence type="ECO:0000313" key="3">
    <source>
        <dbReference type="Proteomes" id="UP000797356"/>
    </source>
</evidence>
<name>A0A8K0IE68_COCNU</name>
<feature type="compositionally biased region" description="Basic and acidic residues" evidence="1">
    <location>
        <begin position="93"/>
        <end position="111"/>
    </location>
</feature>
<dbReference type="EMBL" id="CM017878">
    <property type="protein sequence ID" value="KAG1354391.1"/>
    <property type="molecule type" value="Genomic_DNA"/>
</dbReference>
<sequence>MTTGFGVTAFPVREGHRRHDASACFRLLWGPGPQVCGDRTPIDPFEVIFARTPPPSLIPPRRRALALALSVSSPGFLRTKSPPSWNLGRFRARKEGLDSRETEDPAEKSRQ</sequence>
<proteinExistence type="predicted"/>
<evidence type="ECO:0000256" key="1">
    <source>
        <dbReference type="SAM" id="MobiDB-lite"/>
    </source>
</evidence>
<dbReference type="AlphaFoldDB" id="A0A8K0IE68"/>
<feature type="region of interest" description="Disordered" evidence="1">
    <location>
        <begin position="79"/>
        <end position="111"/>
    </location>
</feature>
<reference evidence="2" key="2">
    <citation type="submission" date="2019-07" db="EMBL/GenBank/DDBJ databases">
        <authorList>
            <person name="Yang Y."/>
            <person name="Bocs S."/>
            <person name="Baudouin L."/>
        </authorList>
    </citation>
    <scope>NUCLEOTIDE SEQUENCE</scope>
    <source>
        <tissue evidence="2">Spear leaf of Hainan Tall coconut</tissue>
    </source>
</reference>
<gene>
    <name evidence="2" type="ORF">COCNU_07G005030</name>
</gene>
<reference evidence="2" key="1">
    <citation type="journal article" date="2017" name="Gigascience">
        <title>The genome draft of coconut (Cocos nucifera).</title>
        <authorList>
            <person name="Xiao Y."/>
            <person name="Xu P."/>
            <person name="Fan H."/>
            <person name="Baudouin L."/>
            <person name="Xia W."/>
            <person name="Bocs S."/>
            <person name="Xu J."/>
            <person name="Li Q."/>
            <person name="Guo A."/>
            <person name="Zhou L."/>
            <person name="Li J."/>
            <person name="Wu Y."/>
            <person name="Ma Z."/>
            <person name="Armero A."/>
            <person name="Issali A.E."/>
            <person name="Liu N."/>
            <person name="Peng M."/>
            <person name="Yang Y."/>
        </authorList>
    </citation>
    <scope>NUCLEOTIDE SEQUENCE</scope>
    <source>
        <tissue evidence="2">Spear leaf of Hainan Tall coconut</tissue>
    </source>
</reference>
<keyword evidence="3" id="KW-1185">Reference proteome</keyword>
<evidence type="ECO:0000313" key="2">
    <source>
        <dbReference type="EMBL" id="KAG1354391.1"/>
    </source>
</evidence>
<protein>
    <submittedName>
        <fullName evidence="2">Uncharacterized protein</fullName>
    </submittedName>
</protein>
<accession>A0A8K0IE68</accession>
<organism evidence="2 3">
    <name type="scientific">Cocos nucifera</name>
    <name type="common">Coconut palm</name>
    <dbReference type="NCBI Taxonomy" id="13894"/>
    <lineage>
        <taxon>Eukaryota</taxon>
        <taxon>Viridiplantae</taxon>
        <taxon>Streptophyta</taxon>
        <taxon>Embryophyta</taxon>
        <taxon>Tracheophyta</taxon>
        <taxon>Spermatophyta</taxon>
        <taxon>Magnoliopsida</taxon>
        <taxon>Liliopsida</taxon>
        <taxon>Arecaceae</taxon>
        <taxon>Arecoideae</taxon>
        <taxon>Cocoseae</taxon>
        <taxon>Attaleinae</taxon>
        <taxon>Cocos</taxon>
    </lineage>
</organism>
<dbReference type="Proteomes" id="UP000797356">
    <property type="component" value="Chromosome 7"/>
</dbReference>
<comment type="caution">
    <text evidence="2">The sequence shown here is derived from an EMBL/GenBank/DDBJ whole genome shotgun (WGS) entry which is preliminary data.</text>
</comment>